<name>A0A0M5J300_STRPR</name>
<dbReference type="SUPFAM" id="SSF53850">
    <property type="entry name" value="Periplasmic binding protein-like II"/>
    <property type="match status" value="1"/>
</dbReference>
<dbReference type="PRINTS" id="PR00039">
    <property type="entry name" value="HTHLYSR"/>
</dbReference>
<dbReference type="Pfam" id="PF03466">
    <property type="entry name" value="LysR_substrate"/>
    <property type="match status" value="1"/>
</dbReference>
<evidence type="ECO:0000256" key="1">
    <source>
        <dbReference type="ARBA" id="ARBA00009437"/>
    </source>
</evidence>
<dbReference type="PANTHER" id="PTHR30126:SF39">
    <property type="entry name" value="HTH-TYPE TRANSCRIPTIONAL REGULATOR CYSL"/>
    <property type="match status" value="1"/>
</dbReference>
<evidence type="ECO:0000313" key="6">
    <source>
        <dbReference type="Proteomes" id="UP000060513"/>
    </source>
</evidence>
<keyword evidence="2" id="KW-0805">Transcription regulation</keyword>
<dbReference type="Gene3D" id="3.40.190.290">
    <property type="match status" value="1"/>
</dbReference>
<keyword evidence="3" id="KW-0238">DNA-binding</keyword>
<dbReference type="PATRIC" id="fig|38300.4.peg.7195"/>
<accession>A0A0M5J300</accession>
<evidence type="ECO:0000256" key="4">
    <source>
        <dbReference type="ARBA" id="ARBA00023163"/>
    </source>
</evidence>
<dbReference type="GO" id="GO:0003700">
    <property type="term" value="F:DNA-binding transcription factor activity"/>
    <property type="evidence" value="ECO:0007669"/>
    <property type="project" value="InterPro"/>
</dbReference>
<dbReference type="InterPro" id="IPR005119">
    <property type="entry name" value="LysR_subst-bd"/>
</dbReference>
<dbReference type="InterPro" id="IPR036388">
    <property type="entry name" value="WH-like_DNA-bd_sf"/>
</dbReference>
<dbReference type="Pfam" id="PF00126">
    <property type="entry name" value="HTH_1"/>
    <property type="match status" value="1"/>
</dbReference>
<dbReference type="SUPFAM" id="SSF46785">
    <property type="entry name" value="Winged helix' DNA-binding domain"/>
    <property type="match status" value="1"/>
</dbReference>
<dbReference type="InterPro" id="IPR036390">
    <property type="entry name" value="WH_DNA-bd_sf"/>
</dbReference>
<dbReference type="Gene3D" id="1.10.10.10">
    <property type="entry name" value="Winged helix-like DNA-binding domain superfamily/Winged helix DNA-binding domain"/>
    <property type="match status" value="1"/>
</dbReference>
<dbReference type="EMBL" id="CP011340">
    <property type="protein sequence ID" value="ALC25181.1"/>
    <property type="molecule type" value="Genomic_DNA"/>
</dbReference>
<evidence type="ECO:0000313" key="5">
    <source>
        <dbReference type="EMBL" id="ALC25181.1"/>
    </source>
</evidence>
<dbReference type="Proteomes" id="UP000060513">
    <property type="component" value="Chromosome"/>
</dbReference>
<evidence type="ECO:0000256" key="2">
    <source>
        <dbReference type="ARBA" id="ARBA00023015"/>
    </source>
</evidence>
<dbReference type="PANTHER" id="PTHR30126">
    <property type="entry name" value="HTH-TYPE TRANSCRIPTIONAL REGULATOR"/>
    <property type="match status" value="1"/>
</dbReference>
<dbReference type="OrthoDB" id="8417889at2"/>
<proteinExistence type="inferred from homology"/>
<dbReference type="KEGG" id="spri:SPRI_6875"/>
<dbReference type="AlphaFoldDB" id="A0A0M5J300"/>
<dbReference type="OMA" id="GMCFETF"/>
<dbReference type="InterPro" id="IPR000847">
    <property type="entry name" value="LysR_HTH_N"/>
</dbReference>
<dbReference type="CDD" id="cd05466">
    <property type="entry name" value="PBP2_LTTR_substrate"/>
    <property type="match status" value="1"/>
</dbReference>
<dbReference type="PROSITE" id="PS50931">
    <property type="entry name" value="HTH_LYSR"/>
    <property type="match status" value="1"/>
</dbReference>
<protein>
    <submittedName>
        <fullName evidence="5">LysR family transcriptional regulator</fullName>
    </submittedName>
</protein>
<evidence type="ECO:0000256" key="3">
    <source>
        <dbReference type="ARBA" id="ARBA00023125"/>
    </source>
</evidence>
<comment type="similarity">
    <text evidence="1">Belongs to the LysR transcriptional regulatory family.</text>
</comment>
<dbReference type="GO" id="GO:0000976">
    <property type="term" value="F:transcription cis-regulatory region binding"/>
    <property type="evidence" value="ECO:0007669"/>
    <property type="project" value="TreeGrafter"/>
</dbReference>
<organism evidence="5">
    <name type="scientific">Streptomyces pristinaespiralis</name>
    <dbReference type="NCBI Taxonomy" id="38300"/>
    <lineage>
        <taxon>Bacteria</taxon>
        <taxon>Bacillati</taxon>
        <taxon>Actinomycetota</taxon>
        <taxon>Actinomycetes</taxon>
        <taxon>Kitasatosporales</taxon>
        <taxon>Streptomycetaceae</taxon>
        <taxon>Streptomyces</taxon>
    </lineage>
</organism>
<dbReference type="GeneID" id="97232091"/>
<keyword evidence="4" id="KW-0804">Transcription</keyword>
<gene>
    <name evidence="5" type="ORF">SPRI_6875</name>
</gene>
<reference evidence="5 6" key="1">
    <citation type="submission" date="2015-08" db="EMBL/GenBank/DDBJ databases">
        <title>Genome sequence of the pristinamycin over-producing bacterium Streptomyces pristinaespiralis HCCB10218.</title>
        <authorList>
            <person name="Tian J."/>
            <person name="Yang J."/>
            <person name="Li L."/>
            <person name="Ruan L."/>
            <person name="Wei W."/>
            <person name="Zheng G."/>
            <person name="Wei Z."/>
            <person name="Yang S."/>
            <person name="Ge M."/>
            <person name="Jiang W."/>
            <person name="Lu Y."/>
        </authorList>
    </citation>
    <scope>NUCLEOTIDE SEQUENCE [LARGE SCALE GENOMIC DNA]</scope>
    <source>
        <strain evidence="5 6">HCCB 10218</strain>
    </source>
</reference>
<dbReference type="RefSeq" id="WP_005321201.1">
    <property type="nucleotide sequence ID" value="NZ_CP011340.1"/>
</dbReference>
<dbReference type="STRING" id="38300.SPRI_6875"/>
<sequence length="301" mass="31845">MPGLDLLSTFLEIYRCGSLSAAAERLGLTQPAVSGQLARLEDQMGEQLFVRSRKGVTPTAHAADLAARVGTHLDELRAALEPSRAGAAHVGTVRIAGPGELMAMRVLPTLAPLTTRGLRIHVTLGLARDLLAALTEGHVELVVSAIRPTQQDIVATPLIDEEFVLVGAPSLARTVDNARLAGDPVEALAHLPLVGYADDLPIVRRYWLSEFDRRPPNSISVIVPDLRAVLAAVIAGAGVSALPRYLAEPALAAGSVELLHEPAAPPLNTLYLATRAGALVHPPLALVHDHLRTRAHSWGAL</sequence>